<dbReference type="GO" id="GO:0004197">
    <property type="term" value="F:cysteine-type endopeptidase activity"/>
    <property type="evidence" value="ECO:0007669"/>
    <property type="project" value="InterPro"/>
</dbReference>
<keyword evidence="3" id="KW-0645">Protease</keyword>
<feature type="region of interest" description="Disordered" evidence="5">
    <location>
        <begin position="259"/>
        <end position="366"/>
    </location>
</feature>
<keyword evidence="3" id="KW-0378">Hydrolase</keyword>
<dbReference type="InterPro" id="IPR029030">
    <property type="entry name" value="Caspase-like_dom_sf"/>
</dbReference>
<evidence type="ECO:0000256" key="2">
    <source>
        <dbReference type="ARBA" id="ARBA00022703"/>
    </source>
</evidence>
<reference evidence="7 8" key="2">
    <citation type="journal article" date="2021" name="Curr. Genet.">
        <title>Genetic response to nitrogen starvation in the aggressive Eucalyptus foliar pathogen Teratosphaeria destructans.</title>
        <authorList>
            <person name="Havenga M."/>
            <person name="Wingfield B.D."/>
            <person name="Wingfield M.J."/>
            <person name="Dreyer L.L."/>
            <person name="Roets F."/>
            <person name="Aylward J."/>
        </authorList>
    </citation>
    <scope>NUCLEOTIDE SEQUENCE [LARGE SCALE GENOMIC DNA]</scope>
    <source>
        <strain evidence="7">CMW44962</strain>
    </source>
</reference>
<sequence length="673" mass="74861">MTAENETTSFSAFQDALSITIIAKLAPETSKRKKAVKGRKKEIKPVISAESNSLGDAAGLSEFVEYLAEEIFVSLPDELRLLSYSAVQDDPSLSEKYDLPLDTVILDQVIEHLPPTVSDSLSTYGLIKSDLSNLDRFIEPVISTYIESTTVTPPEFAPAVTAARPDGCEICSREHLPLTYHHLIPRQMHDKAVKRGWHKEWELQKVAWLCRACHSYVHRILSNEELAREWYEIDKLLEREDVQKWAVWVSKIRQGYHNQHQGAYPPQQQYGGYPPPQQYPPQGQHPPYGNPSPQPAYNGGYSAPPAPQYGNGYQQPPPPIPNGYAGPPPSGPPPPQQYQQAFQQGTGYGRPPPPPQQMQSFGPNAPQGYSFQYSNCSGRRKALLIGINYFGQRGQLRGCINDVKNMSTYLNQHFNYKREDMVILTDDQQNPMSQPTKANILRAMHWLVKDARPNDSLFFHYSGHGGQTPDLDGDEEDGYDEVIYPVDFRQAGHIVDDEMHRIMVQPLQPGVRLTAIFDSCHSGSALDLPYIYSTQGVLKEPNLAKEAGQGLLGIVSSYARGDLGGMASTAMGLFKKATSGGDTYERNLRTKTSPADVIMWSGSKDSQTSADANIAGQATGAMSWAFIAALKKNPQQSYVQLLNSIRDELEAKYSQKPQLSCSHPLDTNLLYVM</sequence>
<protein>
    <submittedName>
        <fullName evidence="7">Metacaspase-1A</fullName>
    </submittedName>
</protein>
<dbReference type="Gene3D" id="3.40.50.12660">
    <property type="match status" value="1"/>
</dbReference>
<proteinExistence type="inferred from homology"/>
<dbReference type="GO" id="GO:0005737">
    <property type="term" value="C:cytoplasm"/>
    <property type="evidence" value="ECO:0007669"/>
    <property type="project" value="TreeGrafter"/>
</dbReference>
<dbReference type="AlphaFoldDB" id="A0A9W7SUA2"/>
<dbReference type="SUPFAM" id="SSF52129">
    <property type="entry name" value="Caspase-like"/>
    <property type="match status" value="1"/>
</dbReference>
<evidence type="ECO:0000313" key="7">
    <source>
        <dbReference type="EMBL" id="KAH9829339.1"/>
    </source>
</evidence>
<evidence type="ECO:0000256" key="4">
    <source>
        <dbReference type="ARBA" id="ARBA00023145"/>
    </source>
</evidence>
<feature type="domain" description="Peptidase C14 caspase" evidence="6">
    <location>
        <begin position="379"/>
        <end position="665"/>
    </location>
</feature>
<keyword evidence="3" id="KW-0788">Thiol protease</keyword>
<dbReference type="InterPro" id="IPR050452">
    <property type="entry name" value="Metacaspase"/>
</dbReference>
<evidence type="ECO:0000313" key="8">
    <source>
        <dbReference type="Proteomes" id="UP001138500"/>
    </source>
</evidence>
<name>A0A9W7SUA2_9PEZI</name>
<keyword evidence="2" id="KW-0053">Apoptosis</keyword>
<comment type="caution">
    <text evidence="7">The sequence shown here is derived from an EMBL/GenBank/DDBJ whole genome shotgun (WGS) entry which is preliminary data.</text>
</comment>
<keyword evidence="4" id="KW-0865">Zymogen</keyword>
<evidence type="ECO:0000259" key="6">
    <source>
        <dbReference type="Pfam" id="PF00656"/>
    </source>
</evidence>
<dbReference type="OrthoDB" id="3223806at2759"/>
<gene>
    <name evidence="7" type="ORF">Tdes44962_MAKER09134</name>
</gene>
<dbReference type="PANTHER" id="PTHR48104">
    <property type="entry name" value="METACASPASE-4"/>
    <property type="match status" value="1"/>
</dbReference>
<evidence type="ECO:0000256" key="5">
    <source>
        <dbReference type="SAM" id="MobiDB-lite"/>
    </source>
</evidence>
<dbReference type="EMBL" id="RIBY02001379">
    <property type="protein sequence ID" value="KAH9829339.1"/>
    <property type="molecule type" value="Genomic_DNA"/>
</dbReference>
<keyword evidence="8" id="KW-1185">Reference proteome</keyword>
<feature type="compositionally biased region" description="Pro residues" evidence="5">
    <location>
        <begin position="315"/>
        <end position="336"/>
    </location>
</feature>
<dbReference type="InterPro" id="IPR011600">
    <property type="entry name" value="Pept_C14_caspase"/>
</dbReference>
<accession>A0A9W7SUA2</accession>
<evidence type="ECO:0000256" key="3">
    <source>
        <dbReference type="ARBA" id="ARBA00022807"/>
    </source>
</evidence>
<dbReference type="GO" id="GO:0006508">
    <property type="term" value="P:proteolysis"/>
    <property type="evidence" value="ECO:0007669"/>
    <property type="project" value="InterPro"/>
</dbReference>
<organism evidence="7 8">
    <name type="scientific">Teratosphaeria destructans</name>
    <dbReference type="NCBI Taxonomy" id="418781"/>
    <lineage>
        <taxon>Eukaryota</taxon>
        <taxon>Fungi</taxon>
        <taxon>Dikarya</taxon>
        <taxon>Ascomycota</taxon>
        <taxon>Pezizomycotina</taxon>
        <taxon>Dothideomycetes</taxon>
        <taxon>Dothideomycetidae</taxon>
        <taxon>Mycosphaerellales</taxon>
        <taxon>Teratosphaeriaceae</taxon>
        <taxon>Teratosphaeria</taxon>
    </lineage>
</organism>
<feature type="compositionally biased region" description="Polar residues" evidence="5">
    <location>
        <begin position="357"/>
        <end position="366"/>
    </location>
</feature>
<dbReference type="GO" id="GO:0006915">
    <property type="term" value="P:apoptotic process"/>
    <property type="evidence" value="ECO:0007669"/>
    <property type="project" value="UniProtKB-KW"/>
</dbReference>
<reference evidence="7 8" key="1">
    <citation type="journal article" date="2018" name="IMA Fungus">
        <title>IMA Genome-F 10: Nine draft genome sequences of Claviceps purpurea s.lat., including C. arundinis, C. humidiphila, and C. cf. spartinae, pseudomolecules for the pitch canker pathogen Fusarium circinatum, draft genome of Davidsoniella eucalypti, Grosmannia galeiformis, Quambalaria eucalypti, and Teratosphaeria destructans.</title>
        <authorList>
            <person name="Wingfield B.D."/>
            <person name="Liu M."/>
            <person name="Nguyen H.D."/>
            <person name="Lane F.A."/>
            <person name="Morgan S.W."/>
            <person name="De Vos L."/>
            <person name="Wilken P.M."/>
            <person name="Duong T.A."/>
            <person name="Aylward J."/>
            <person name="Coetzee M.P."/>
            <person name="Dadej K."/>
            <person name="De Beer Z.W."/>
            <person name="Findlay W."/>
            <person name="Havenga M."/>
            <person name="Kolarik M."/>
            <person name="Menzies J.G."/>
            <person name="Naidoo K."/>
            <person name="Pochopski O."/>
            <person name="Shoukouhi P."/>
            <person name="Santana Q.C."/>
            <person name="Seifert K.A."/>
            <person name="Soal N."/>
            <person name="Steenkamp E.T."/>
            <person name="Tatham C.T."/>
            <person name="van der Nest M.A."/>
            <person name="Wingfield M.J."/>
        </authorList>
    </citation>
    <scope>NUCLEOTIDE SEQUENCE [LARGE SCALE GENOMIC DNA]</scope>
    <source>
        <strain evidence="7">CMW44962</strain>
    </source>
</reference>
<evidence type="ECO:0000256" key="1">
    <source>
        <dbReference type="ARBA" id="ARBA00009005"/>
    </source>
</evidence>
<feature type="compositionally biased region" description="Low complexity" evidence="5">
    <location>
        <begin position="259"/>
        <end position="272"/>
    </location>
</feature>
<dbReference type="Proteomes" id="UP001138500">
    <property type="component" value="Unassembled WGS sequence"/>
</dbReference>
<comment type="similarity">
    <text evidence="1">Belongs to the peptidase C14B family.</text>
</comment>
<dbReference type="Pfam" id="PF00656">
    <property type="entry name" value="Peptidase_C14"/>
    <property type="match status" value="1"/>
</dbReference>
<dbReference type="PANTHER" id="PTHR48104:SF30">
    <property type="entry name" value="METACASPASE-1"/>
    <property type="match status" value="1"/>
</dbReference>